<keyword evidence="1" id="KW-0732">Signal</keyword>
<protein>
    <recommendedName>
        <fullName evidence="4">DUF1311 domain-containing protein</fullName>
    </recommendedName>
</protein>
<dbReference type="AlphaFoldDB" id="A0A7G9L1S2"/>
<organism evidence="2 3">
    <name type="scientific">Sphingomonas sabuli</name>
    <dbReference type="NCBI Taxonomy" id="2764186"/>
    <lineage>
        <taxon>Bacteria</taxon>
        <taxon>Pseudomonadati</taxon>
        <taxon>Pseudomonadota</taxon>
        <taxon>Alphaproteobacteria</taxon>
        <taxon>Sphingomonadales</taxon>
        <taxon>Sphingomonadaceae</taxon>
        <taxon>Sphingomonas</taxon>
    </lineage>
</organism>
<name>A0A7G9L1S2_9SPHN</name>
<gene>
    <name evidence="2" type="ORF">H8M03_11275</name>
</gene>
<proteinExistence type="predicted"/>
<dbReference type="RefSeq" id="WP_187479526.1">
    <property type="nucleotide sequence ID" value="NZ_CP060697.1"/>
</dbReference>
<evidence type="ECO:0000313" key="3">
    <source>
        <dbReference type="Proteomes" id="UP000515861"/>
    </source>
</evidence>
<evidence type="ECO:0000256" key="1">
    <source>
        <dbReference type="SAM" id="SignalP"/>
    </source>
</evidence>
<accession>A0A7G9L1S2</accession>
<reference evidence="2 3" key="1">
    <citation type="submission" date="2020-08" db="EMBL/GenBank/DDBJ databases">
        <title>Sphingomonas sp. sand1-3 16S ribosomal RNA gene Genome sequencing and assembly.</title>
        <authorList>
            <person name="Kang M."/>
        </authorList>
    </citation>
    <scope>NUCLEOTIDE SEQUENCE [LARGE SCALE GENOMIC DNA]</scope>
    <source>
        <strain evidence="3">sand1-3</strain>
    </source>
</reference>
<feature type="chain" id="PRO_5028996539" description="DUF1311 domain-containing protein" evidence="1">
    <location>
        <begin position="23"/>
        <end position="143"/>
    </location>
</feature>
<feature type="signal peptide" evidence="1">
    <location>
        <begin position="1"/>
        <end position="22"/>
    </location>
</feature>
<sequence length="143" mass="15647">MMRQKLALIFCGSMLLHSPTLAQAVPEGMQKEASGASDICGVVGQNALAIREKLRADPTIDEEPSGSSRFETYFSKVETIQWTVTTKADAAYPAVTCVHLFESGGGTDMNRQMRCDASQNACDSLFLEFQAHDEQIKRQLRGG</sequence>
<keyword evidence="3" id="KW-1185">Reference proteome</keyword>
<evidence type="ECO:0000313" key="2">
    <source>
        <dbReference type="EMBL" id="QNM82571.1"/>
    </source>
</evidence>
<dbReference type="Proteomes" id="UP000515861">
    <property type="component" value="Chromosome"/>
</dbReference>
<dbReference type="KEGG" id="ssau:H8M03_11275"/>
<dbReference type="EMBL" id="CP060697">
    <property type="protein sequence ID" value="QNM82571.1"/>
    <property type="molecule type" value="Genomic_DNA"/>
</dbReference>
<evidence type="ECO:0008006" key="4">
    <source>
        <dbReference type="Google" id="ProtNLM"/>
    </source>
</evidence>